<keyword evidence="1" id="KW-0805">Transcription regulation</keyword>
<dbReference type="SMART" id="SM00448">
    <property type="entry name" value="REC"/>
    <property type="match status" value="1"/>
</dbReference>
<dbReference type="RefSeq" id="WP_259663614.1">
    <property type="nucleotide sequence ID" value="NZ_AP024613.1"/>
</dbReference>
<dbReference type="EMBL" id="AP024613">
    <property type="protein sequence ID" value="BCV46680.1"/>
    <property type="molecule type" value="Genomic_DNA"/>
</dbReference>
<organism evidence="7 8">
    <name type="scientific">Shewanella algae</name>
    <dbReference type="NCBI Taxonomy" id="38313"/>
    <lineage>
        <taxon>Bacteria</taxon>
        <taxon>Pseudomonadati</taxon>
        <taxon>Pseudomonadota</taxon>
        <taxon>Gammaproteobacteria</taxon>
        <taxon>Alteromonadales</taxon>
        <taxon>Shewanellaceae</taxon>
        <taxon>Shewanella</taxon>
    </lineage>
</organism>
<dbReference type="GO" id="GO:0000160">
    <property type="term" value="P:phosphorelay signal transduction system"/>
    <property type="evidence" value="ECO:0007669"/>
    <property type="project" value="InterPro"/>
</dbReference>
<dbReference type="PROSITE" id="PS50110">
    <property type="entry name" value="RESPONSE_REGULATORY"/>
    <property type="match status" value="1"/>
</dbReference>
<evidence type="ECO:0000313" key="8">
    <source>
        <dbReference type="Proteomes" id="UP000825078"/>
    </source>
</evidence>
<keyword evidence="2 7" id="KW-0238">DNA-binding</keyword>
<evidence type="ECO:0000256" key="1">
    <source>
        <dbReference type="ARBA" id="ARBA00023015"/>
    </source>
</evidence>
<name>A0AAD1KCD4_9GAMM</name>
<reference evidence="7" key="1">
    <citation type="submission" date="2021-05" db="EMBL/GenBank/DDBJ databases">
        <title>Molecular characterization for Shewanella algae harboring chromosomal blaOXA-55-like strains isolated from clinical and environment sample.</title>
        <authorList>
            <person name="Ohama Y."/>
            <person name="Aoki K."/>
            <person name="Harada S."/>
            <person name="Moriya K."/>
            <person name="Ishii Y."/>
            <person name="Tateda K."/>
        </authorList>
    </citation>
    <scope>NUCLEOTIDE SEQUENCE</scope>
    <source>
        <strain evidence="7">TUM17379</strain>
    </source>
</reference>
<feature type="modified residue" description="4-aspartylphosphate" evidence="4">
    <location>
        <position position="64"/>
    </location>
</feature>
<dbReference type="SUPFAM" id="SSF52172">
    <property type="entry name" value="CheY-like"/>
    <property type="match status" value="1"/>
</dbReference>
<dbReference type="SMART" id="SM00421">
    <property type="entry name" value="HTH_LUXR"/>
    <property type="match status" value="1"/>
</dbReference>
<dbReference type="InterPro" id="IPR000792">
    <property type="entry name" value="Tscrpt_reg_LuxR_C"/>
</dbReference>
<dbReference type="Gene3D" id="1.10.10.10">
    <property type="entry name" value="Winged helix-like DNA-binding domain superfamily/Winged helix DNA-binding domain"/>
    <property type="match status" value="1"/>
</dbReference>
<feature type="domain" description="HTH luxR-type" evidence="5">
    <location>
        <begin position="141"/>
        <end position="205"/>
    </location>
</feature>
<evidence type="ECO:0000256" key="4">
    <source>
        <dbReference type="PROSITE-ProRule" id="PRU00169"/>
    </source>
</evidence>
<dbReference type="PROSITE" id="PS50043">
    <property type="entry name" value="HTH_LUXR_2"/>
    <property type="match status" value="1"/>
</dbReference>
<proteinExistence type="predicted"/>
<evidence type="ECO:0000313" key="7">
    <source>
        <dbReference type="EMBL" id="BCV46680.1"/>
    </source>
</evidence>
<dbReference type="CDD" id="cd17537">
    <property type="entry name" value="REC_FixJ"/>
    <property type="match status" value="1"/>
</dbReference>
<dbReference type="PANTHER" id="PTHR44688">
    <property type="entry name" value="DNA-BINDING TRANSCRIPTIONAL ACTIVATOR DEVR_DOSR"/>
    <property type="match status" value="1"/>
</dbReference>
<dbReference type="GO" id="GO:0003677">
    <property type="term" value="F:DNA binding"/>
    <property type="evidence" value="ECO:0007669"/>
    <property type="project" value="UniProtKB-KW"/>
</dbReference>
<gene>
    <name evidence="7" type="primary">ttrR</name>
    <name evidence="7" type="ORF">TUM17379_36980</name>
</gene>
<evidence type="ECO:0000259" key="6">
    <source>
        <dbReference type="PROSITE" id="PS50110"/>
    </source>
</evidence>
<dbReference type="PANTHER" id="PTHR44688:SF16">
    <property type="entry name" value="DNA-BINDING TRANSCRIPTIONAL ACTIVATOR DEVR_DOSR"/>
    <property type="match status" value="1"/>
</dbReference>
<dbReference type="Proteomes" id="UP000825078">
    <property type="component" value="Chromosome"/>
</dbReference>
<accession>A0AAD1KCD4</accession>
<sequence length="205" mass="22831">MAYSLERGKYVTDTALYLVDDDAAVRDSLGFMLSQFGYRLQAFDSGQAFLQAAELEAPGCVILDSRMPELTGQQVQQRLLEANSPLGIIFLTGHGDLPMAVDAFRQGACDFFQKPVAGKALAAAIEKAFDYSLKTHEQQQLQQKYATLTEREQQVLQLLVQGMTNKQMSEALYLSLRTIEVHRAKIMKKLGVHSIAELIKFTPLV</sequence>
<evidence type="ECO:0000256" key="2">
    <source>
        <dbReference type="ARBA" id="ARBA00023125"/>
    </source>
</evidence>
<feature type="domain" description="Response regulatory" evidence="6">
    <location>
        <begin position="15"/>
        <end position="129"/>
    </location>
</feature>
<dbReference type="Pfam" id="PF00072">
    <property type="entry name" value="Response_reg"/>
    <property type="match status" value="1"/>
</dbReference>
<dbReference type="Gene3D" id="3.40.50.2300">
    <property type="match status" value="1"/>
</dbReference>
<dbReference type="CDD" id="cd06170">
    <property type="entry name" value="LuxR_C_like"/>
    <property type="match status" value="1"/>
</dbReference>
<dbReference type="AlphaFoldDB" id="A0AAD1KCD4"/>
<dbReference type="PRINTS" id="PR00038">
    <property type="entry name" value="HTHLUXR"/>
</dbReference>
<dbReference type="GO" id="GO:0006355">
    <property type="term" value="P:regulation of DNA-templated transcription"/>
    <property type="evidence" value="ECO:0007669"/>
    <property type="project" value="InterPro"/>
</dbReference>
<dbReference type="InterPro" id="IPR011006">
    <property type="entry name" value="CheY-like_superfamily"/>
</dbReference>
<dbReference type="Pfam" id="PF00196">
    <property type="entry name" value="GerE"/>
    <property type="match status" value="1"/>
</dbReference>
<dbReference type="InterPro" id="IPR001789">
    <property type="entry name" value="Sig_transdc_resp-reg_receiver"/>
</dbReference>
<keyword evidence="4" id="KW-0597">Phosphoprotein</keyword>
<protein>
    <submittedName>
        <fullName evidence="7">DNA-binding response regulator</fullName>
    </submittedName>
</protein>
<dbReference type="InterPro" id="IPR036388">
    <property type="entry name" value="WH-like_DNA-bd_sf"/>
</dbReference>
<evidence type="ECO:0000256" key="3">
    <source>
        <dbReference type="ARBA" id="ARBA00023163"/>
    </source>
</evidence>
<evidence type="ECO:0000259" key="5">
    <source>
        <dbReference type="PROSITE" id="PS50043"/>
    </source>
</evidence>
<keyword evidence="3" id="KW-0804">Transcription</keyword>